<reference evidence="3" key="1">
    <citation type="submission" date="2021-07" db="EMBL/GenBank/DDBJ databases">
        <authorList>
            <person name="Branca A.L. A."/>
        </authorList>
    </citation>
    <scope>NUCLEOTIDE SEQUENCE</scope>
</reference>
<name>A0A9W4MIZ5_PENOL</name>
<dbReference type="InterPro" id="IPR001087">
    <property type="entry name" value="GDSL"/>
</dbReference>
<comment type="similarity">
    <text evidence="1">Belongs to the 'GDSL' lipolytic enzyme family.</text>
</comment>
<proteinExistence type="inferred from homology"/>
<evidence type="ECO:0008006" key="5">
    <source>
        <dbReference type="Google" id="ProtNLM"/>
    </source>
</evidence>
<dbReference type="Pfam" id="PF00657">
    <property type="entry name" value="Lipase_GDSL"/>
    <property type="match status" value="1"/>
</dbReference>
<gene>
    <name evidence="3" type="ORF">POLS_LOCUS629</name>
</gene>
<dbReference type="SUPFAM" id="SSF52266">
    <property type="entry name" value="SGNH hydrolase"/>
    <property type="match status" value="1"/>
</dbReference>
<evidence type="ECO:0000256" key="2">
    <source>
        <dbReference type="ARBA" id="ARBA00022801"/>
    </source>
</evidence>
<keyword evidence="4" id="KW-1185">Reference proteome</keyword>
<evidence type="ECO:0000256" key="1">
    <source>
        <dbReference type="ARBA" id="ARBA00008668"/>
    </source>
</evidence>
<dbReference type="EMBL" id="CAJVOS010000008">
    <property type="protein sequence ID" value="CAG7956879.1"/>
    <property type="molecule type" value="Genomic_DNA"/>
</dbReference>
<protein>
    <recommendedName>
        <fullName evidence="5">Rhamnogalacturonan acetylesterase</fullName>
    </recommendedName>
</protein>
<accession>A0A9W4MIZ5</accession>
<dbReference type="Gene3D" id="3.40.50.1110">
    <property type="entry name" value="SGNH hydrolase"/>
    <property type="match status" value="1"/>
</dbReference>
<dbReference type="Proteomes" id="UP001153618">
    <property type="component" value="Unassembled WGS sequence"/>
</dbReference>
<dbReference type="PANTHER" id="PTHR43695">
    <property type="entry name" value="PUTATIVE (AFU_ORTHOLOGUE AFUA_2G17250)-RELATED"/>
    <property type="match status" value="1"/>
</dbReference>
<dbReference type="InterPro" id="IPR036514">
    <property type="entry name" value="SGNH_hydro_sf"/>
</dbReference>
<dbReference type="GO" id="GO:0016788">
    <property type="term" value="F:hydrolase activity, acting on ester bonds"/>
    <property type="evidence" value="ECO:0007669"/>
    <property type="project" value="InterPro"/>
</dbReference>
<dbReference type="PANTHER" id="PTHR43695:SF1">
    <property type="entry name" value="RHAMNOGALACTURONAN ACETYLESTERASE"/>
    <property type="match status" value="1"/>
</dbReference>
<comment type="caution">
    <text evidence="3">The sequence shown here is derived from an EMBL/GenBank/DDBJ whole genome shotgun (WGS) entry which is preliminary data.</text>
</comment>
<dbReference type="OrthoDB" id="2141316at2759"/>
<evidence type="ECO:0000313" key="4">
    <source>
        <dbReference type="Proteomes" id="UP001153618"/>
    </source>
</evidence>
<sequence length="271" mass="28380">MPLALSVSILPRYQYTYTPLIMKSAALLSALVPSALGATIYMAGDSTMAKNGGGSGTQGWGEYVSPYTSLTVSNKAIGGRSARSYTREGRFDAIADVVQSGDWVVIEFGHNDGGSLSSSDNGRTDCPGTGSETCSTTYDGVAETVLTFGAYVEAATKKYKAKGANVIISSQTPNNLWETGSFVYSEPRFVGYAETAAANAGVPYINHFAYVADRFESLGASTVDSYFPNDHTHTSADGASVVSQAFFKAVVCGNVALKSSLTTTSFPGSCL</sequence>
<dbReference type="AlphaFoldDB" id="A0A9W4MIZ5"/>
<dbReference type="InterPro" id="IPR037459">
    <property type="entry name" value="RhgT-like"/>
</dbReference>
<organism evidence="3 4">
    <name type="scientific">Penicillium olsonii</name>
    <dbReference type="NCBI Taxonomy" id="99116"/>
    <lineage>
        <taxon>Eukaryota</taxon>
        <taxon>Fungi</taxon>
        <taxon>Dikarya</taxon>
        <taxon>Ascomycota</taxon>
        <taxon>Pezizomycotina</taxon>
        <taxon>Eurotiomycetes</taxon>
        <taxon>Eurotiomycetidae</taxon>
        <taxon>Eurotiales</taxon>
        <taxon>Aspergillaceae</taxon>
        <taxon>Penicillium</taxon>
    </lineage>
</organism>
<keyword evidence="2" id="KW-0378">Hydrolase</keyword>
<evidence type="ECO:0000313" key="3">
    <source>
        <dbReference type="EMBL" id="CAG7956879.1"/>
    </source>
</evidence>